<evidence type="ECO:0000313" key="2">
    <source>
        <dbReference type="Proteomes" id="UP001209229"/>
    </source>
</evidence>
<dbReference type="Proteomes" id="UP001209229">
    <property type="component" value="Unassembled WGS sequence"/>
</dbReference>
<reference evidence="1" key="1">
    <citation type="submission" date="2022-10" db="EMBL/GenBank/DDBJ databases">
        <authorList>
            <person name="Yu W.X."/>
        </authorList>
    </citation>
    <scope>NUCLEOTIDE SEQUENCE</scope>
    <source>
        <strain evidence="1">AAT</strain>
    </source>
</reference>
<evidence type="ECO:0000313" key="1">
    <source>
        <dbReference type="EMBL" id="MCW3789466.1"/>
    </source>
</evidence>
<dbReference type="RefSeq" id="WP_301193017.1">
    <property type="nucleotide sequence ID" value="NZ_JAPDPJ010000114.1"/>
</dbReference>
<name>A0AAE3SHJ0_9BACT</name>
<dbReference type="EMBL" id="JAPDPJ010000114">
    <property type="protein sequence ID" value="MCW3789466.1"/>
    <property type="molecule type" value="Genomic_DNA"/>
</dbReference>
<organism evidence="1 2">
    <name type="scientific">Plebeiibacterium sediminum</name>
    <dbReference type="NCBI Taxonomy" id="2992112"/>
    <lineage>
        <taxon>Bacteria</taxon>
        <taxon>Pseudomonadati</taxon>
        <taxon>Bacteroidota</taxon>
        <taxon>Bacteroidia</taxon>
        <taxon>Marinilabiliales</taxon>
        <taxon>Marinilabiliaceae</taxon>
        <taxon>Plebeiibacterium</taxon>
    </lineage>
</organism>
<protein>
    <submittedName>
        <fullName evidence="1">Uncharacterized protein</fullName>
    </submittedName>
</protein>
<comment type="caution">
    <text evidence="1">The sequence shown here is derived from an EMBL/GenBank/DDBJ whole genome shotgun (WGS) entry which is preliminary data.</text>
</comment>
<dbReference type="AlphaFoldDB" id="A0AAE3SHJ0"/>
<sequence>MKDKIILTKEMKVALLNGLRNGYFIKSELYALFSSVFGEQPLFVDDDEIIRINRVLEENC</sequence>
<gene>
    <name evidence="1" type="ORF">OM075_23610</name>
</gene>
<accession>A0AAE3SHJ0</accession>
<proteinExistence type="predicted"/>
<keyword evidence="2" id="KW-1185">Reference proteome</keyword>